<feature type="transmembrane region" description="Helical" evidence="8">
    <location>
        <begin position="514"/>
        <end position="532"/>
    </location>
</feature>
<reference evidence="10" key="1">
    <citation type="submission" date="2016-10" db="EMBL/GenBank/DDBJ databases">
        <authorList>
            <person name="Varghese N."/>
            <person name="Submissions S."/>
        </authorList>
    </citation>
    <scope>NUCLEOTIDE SEQUENCE [LARGE SCALE GENOMIC DNA]</scope>
    <source>
        <strain evidence="10">DSM 23256</strain>
    </source>
</reference>
<dbReference type="EMBL" id="FNBU01000003">
    <property type="protein sequence ID" value="SDF15201.1"/>
    <property type="molecule type" value="Genomic_DNA"/>
</dbReference>
<feature type="transmembrane region" description="Helical" evidence="8">
    <location>
        <begin position="113"/>
        <end position="138"/>
    </location>
</feature>
<gene>
    <name evidence="9" type="ORF">SAMN05660235_00603</name>
</gene>
<dbReference type="GO" id="GO:0005886">
    <property type="term" value="C:plasma membrane"/>
    <property type="evidence" value="ECO:0007669"/>
    <property type="project" value="UniProtKB-SubCell"/>
</dbReference>
<dbReference type="InterPro" id="IPR003804">
    <property type="entry name" value="Lactate_perm"/>
</dbReference>
<keyword evidence="4 8" id="KW-1003">Cell membrane</keyword>
<evidence type="ECO:0000313" key="10">
    <source>
        <dbReference type="Proteomes" id="UP000243333"/>
    </source>
</evidence>
<keyword evidence="3 8" id="KW-0813">Transport</keyword>
<evidence type="ECO:0000313" key="9">
    <source>
        <dbReference type="EMBL" id="SDF15201.1"/>
    </source>
</evidence>
<sequence>MWTQQYDPFSNQVLSIIIASSPVILMFLLLAVFKVKGYLAGSVTLAYTFTVALLWGLPPQFTFFAGLYGFVYGLYPIMYIIFQAFFLYNLVVESGQFLKMRQTLETLTADRRLQVLIIGFCFTAFLDSTAGFVAPVAISTAILKSLGFPAFQAAGLCLIASAVPAAYGAIGIPVLVMAKVTGLPVDQLSRGIAKIIPFMSFLIPGWMVILLVGWRRAVEVLPHILACALPYSFCTWLVATYIGPDLAGVIPAIVSLFTVLLSIKTLTPCDAYRFESDPPVNISGTFKWRDFIGSWYPFILLALMVLLWRIPYVYELLGRYSVVWFIQGLHNLVVKIPPAASQPAPLEAALVFDVLSSVGTAIFVVTAISAKLLGISATTYFSVLRLTLFQLKWPTINMGCVFALAFIINFSGMSATLGLAFASTGPFYPFFTPILALLGSFIVGSNTATNAMFGALEVVSAEALGFDPVLAASILSCGTVAGKMVAPQALAVAASAAELLGKEGEIFVFTIKQALVFAIILGMLAIVASRVFGN</sequence>
<proteinExistence type="inferred from homology"/>
<keyword evidence="5 8" id="KW-0812">Transmembrane</keyword>
<comment type="subcellular location">
    <subcellularLocation>
        <location evidence="1 8">Cell membrane</location>
        <topology evidence="1 8">Multi-pass membrane protein</topology>
    </subcellularLocation>
</comment>
<dbReference type="RefSeq" id="WP_093687984.1">
    <property type="nucleotide sequence ID" value="NZ_FNBU01000003.1"/>
</dbReference>
<dbReference type="AlphaFoldDB" id="A0A1G7IRB1"/>
<evidence type="ECO:0000256" key="2">
    <source>
        <dbReference type="ARBA" id="ARBA00010100"/>
    </source>
</evidence>
<feature type="transmembrane region" description="Helical" evidence="8">
    <location>
        <begin position="12"/>
        <end position="31"/>
    </location>
</feature>
<organism evidence="9 10">
    <name type="scientific">Sporolituus thermophilus DSM 23256</name>
    <dbReference type="NCBI Taxonomy" id="1123285"/>
    <lineage>
        <taxon>Bacteria</taxon>
        <taxon>Bacillati</taxon>
        <taxon>Bacillota</taxon>
        <taxon>Negativicutes</taxon>
        <taxon>Selenomonadales</taxon>
        <taxon>Sporomusaceae</taxon>
        <taxon>Sporolituus</taxon>
    </lineage>
</organism>
<feature type="transmembrane region" description="Helical" evidence="8">
    <location>
        <begin position="195"/>
        <end position="214"/>
    </location>
</feature>
<feature type="transmembrane region" description="Helical" evidence="8">
    <location>
        <begin position="291"/>
        <end position="310"/>
    </location>
</feature>
<feature type="transmembrane region" description="Helical" evidence="8">
    <location>
        <begin position="360"/>
        <end position="384"/>
    </location>
</feature>
<keyword evidence="10" id="KW-1185">Reference proteome</keyword>
<evidence type="ECO:0000256" key="3">
    <source>
        <dbReference type="ARBA" id="ARBA00022448"/>
    </source>
</evidence>
<accession>A0A1G7IRB1</accession>
<dbReference type="NCBIfam" id="TIGR00795">
    <property type="entry name" value="lctP"/>
    <property type="match status" value="1"/>
</dbReference>
<dbReference type="GO" id="GO:0015295">
    <property type="term" value="F:solute:proton symporter activity"/>
    <property type="evidence" value="ECO:0007669"/>
    <property type="project" value="TreeGrafter"/>
</dbReference>
<feature type="transmembrane region" description="Helical" evidence="8">
    <location>
        <begin position="69"/>
        <end position="92"/>
    </location>
</feature>
<dbReference type="Pfam" id="PF02652">
    <property type="entry name" value="Lactate_perm"/>
    <property type="match status" value="1"/>
</dbReference>
<keyword evidence="7 8" id="KW-0472">Membrane</keyword>
<dbReference type="GO" id="GO:0015129">
    <property type="term" value="F:lactate transmembrane transporter activity"/>
    <property type="evidence" value="ECO:0007669"/>
    <property type="project" value="UniProtKB-UniRule"/>
</dbReference>
<dbReference type="STRING" id="1123285.SAMN05660235_00603"/>
<feature type="transmembrane region" description="Helical" evidence="8">
    <location>
        <begin position="220"/>
        <end position="239"/>
    </location>
</feature>
<feature type="transmembrane region" description="Helical" evidence="8">
    <location>
        <begin position="396"/>
        <end position="421"/>
    </location>
</feature>
<evidence type="ECO:0000256" key="8">
    <source>
        <dbReference type="RuleBase" id="RU365092"/>
    </source>
</evidence>
<dbReference type="OrthoDB" id="9761056at2"/>
<feature type="transmembrane region" description="Helical" evidence="8">
    <location>
        <begin position="38"/>
        <end position="57"/>
    </location>
</feature>
<evidence type="ECO:0000256" key="7">
    <source>
        <dbReference type="ARBA" id="ARBA00023136"/>
    </source>
</evidence>
<evidence type="ECO:0000256" key="6">
    <source>
        <dbReference type="ARBA" id="ARBA00022989"/>
    </source>
</evidence>
<protein>
    <recommendedName>
        <fullName evidence="8">L-lactate permease</fullName>
    </recommendedName>
</protein>
<comment type="function">
    <text evidence="8">Uptake of L-lactate across the membrane. Can also transport D-lactate and glycolate.</text>
</comment>
<evidence type="ECO:0000256" key="4">
    <source>
        <dbReference type="ARBA" id="ARBA00022475"/>
    </source>
</evidence>
<comment type="similarity">
    <text evidence="2 8">Belongs to the lactate permease family.</text>
</comment>
<evidence type="ECO:0000256" key="5">
    <source>
        <dbReference type="ARBA" id="ARBA00022692"/>
    </source>
</evidence>
<feature type="transmembrane region" description="Helical" evidence="8">
    <location>
        <begin position="150"/>
        <end position="175"/>
    </location>
</feature>
<evidence type="ECO:0000256" key="1">
    <source>
        <dbReference type="ARBA" id="ARBA00004651"/>
    </source>
</evidence>
<feature type="transmembrane region" description="Helical" evidence="8">
    <location>
        <begin position="246"/>
        <end position="263"/>
    </location>
</feature>
<dbReference type="PANTHER" id="PTHR30003:SF0">
    <property type="entry name" value="GLYCOLATE PERMEASE GLCA-RELATED"/>
    <property type="match status" value="1"/>
</dbReference>
<dbReference type="PANTHER" id="PTHR30003">
    <property type="entry name" value="L-LACTATE PERMEASE"/>
    <property type="match status" value="1"/>
</dbReference>
<name>A0A1G7IRB1_9FIRM</name>
<dbReference type="Proteomes" id="UP000243333">
    <property type="component" value="Unassembled WGS sequence"/>
</dbReference>
<keyword evidence="6 8" id="KW-1133">Transmembrane helix</keyword>